<gene>
    <name evidence="9" type="ORF">AKG39_15875</name>
</gene>
<dbReference type="SUPFAM" id="SSF81345">
    <property type="entry name" value="ABC transporter involved in vitamin B12 uptake, BtuC"/>
    <property type="match status" value="1"/>
</dbReference>
<dbReference type="GO" id="GO:0005886">
    <property type="term" value="C:plasma membrane"/>
    <property type="evidence" value="ECO:0007669"/>
    <property type="project" value="UniProtKB-SubCell"/>
</dbReference>
<evidence type="ECO:0000256" key="8">
    <source>
        <dbReference type="SAM" id="Phobius"/>
    </source>
</evidence>
<evidence type="ECO:0000256" key="6">
    <source>
        <dbReference type="ARBA" id="ARBA00022989"/>
    </source>
</evidence>
<dbReference type="AlphaFoldDB" id="A0A0L6TWY7"/>
<accession>A0A0L6TWY7</accession>
<dbReference type="RefSeq" id="WP_050741384.1">
    <property type="nucleotide sequence ID" value="NZ_LGYO01000044.1"/>
</dbReference>
<feature type="transmembrane region" description="Helical" evidence="8">
    <location>
        <begin position="22"/>
        <end position="42"/>
    </location>
</feature>
<dbReference type="GO" id="GO:0022857">
    <property type="term" value="F:transmembrane transporter activity"/>
    <property type="evidence" value="ECO:0007669"/>
    <property type="project" value="InterPro"/>
</dbReference>
<dbReference type="Pfam" id="PF01032">
    <property type="entry name" value="FecCD"/>
    <property type="match status" value="1"/>
</dbReference>
<keyword evidence="5 8" id="KW-0812">Transmembrane</keyword>
<feature type="transmembrane region" description="Helical" evidence="8">
    <location>
        <begin position="81"/>
        <end position="99"/>
    </location>
</feature>
<keyword evidence="10" id="KW-1185">Reference proteome</keyword>
<dbReference type="InterPro" id="IPR037294">
    <property type="entry name" value="ABC_BtuC-like"/>
</dbReference>
<comment type="caution">
    <text evidence="9">The sequence shown here is derived from an EMBL/GenBank/DDBJ whole genome shotgun (WGS) entry which is preliminary data.</text>
</comment>
<dbReference type="FunFam" id="1.10.3470.10:FF:000001">
    <property type="entry name" value="Vitamin B12 ABC transporter permease BtuC"/>
    <property type="match status" value="1"/>
</dbReference>
<dbReference type="EMBL" id="LGYO01000044">
    <property type="protein sequence ID" value="KNZ40779.1"/>
    <property type="molecule type" value="Genomic_DNA"/>
</dbReference>
<dbReference type="InterPro" id="IPR000522">
    <property type="entry name" value="ABC_transptr_permease_BtuC"/>
</dbReference>
<reference evidence="10" key="1">
    <citation type="submission" date="2015-07" db="EMBL/GenBank/DDBJ databases">
        <title>Draft genome sequence of Acetobacterium bakii DSM 8293, a potential psychrophilic chemical producer through syngas fermentation.</title>
        <authorList>
            <person name="Song Y."/>
            <person name="Hwang S."/>
            <person name="Cho B.-K."/>
        </authorList>
    </citation>
    <scope>NUCLEOTIDE SEQUENCE [LARGE SCALE GENOMIC DNA]</scope>
    <source>
        <strain evidence="10">DSM 8239</strain>
    </source>
</reference>
<dbReference type="PANTHER" id="PTHR30472:SF70">
    <property type="entry name" value="MOLYBDATE IMPORT SYSTEM PERMEASE PROTEIN MOLB"/>
    <property type="match status" value="1"/>
</dbReference>
<sequence>MDIGKIENGQKSEKKRGWRNQIIISGMFILLIVLLLASFTLGRYNVDIKDLFFYMGKKLGMNLEIVQINEHIISSVRFPRIIAAILTGLALSVSGASYQGIFKNPMVSPDILGASAGAGFGASLGIIMSLPTILIQLMAFGFGITSVALSCLIAGIVGRRENVTLVLVLAGMVVSSLFSAFISIIKYMADPYGKLPEITFWLMGSISDIKNSDLIFMIVPVVICLTIIFLVRWKINVLSFGDEEASALGINAGHLRLVIIICATMLTATVVSVAGQIGWIGLVIPHLARMIVGPDYRYLVPTTAILGGVFLLLVDNIARTVMQVEIPLGILTSIIGAPFFVYLILRGKKGWI</sequence>
<name>A0A0L6TWY7_9FIRM</name>
<feature type="transmembrane region" description="Helical" evidence="8">
    <location>
        <begin position="296"/>
        <end position="314"/>
    </location>
</feature>
<dbReference type="Proteomes" id="UP000036873">
    <property type="component" value="Unassembled WGS sequence"/>
</dbReference>
<feature type="transmembrane region" description="Helical" evidence="8">
    <location>
        <begin position="326"/>
        <end position="345"/>
    </location>
</feature>
<comment type="similarity">
    <text evidence="2">Belongs to the binding-protein-dependent transport system permease family. FecCD subfamily.</text>
</comment>
<evidence type="ECO:0000313" key="10">
    <source>
        <dbReference type="Proteomes" id="UP000036873"/>
    </source>
</evidence>
<protein>
    <submittedName>
        <fullName evidence="9">Fe3+-siderophore ABC transporter permease</fullName>
    </submittedName>
</protein>
<feature type="transmembrane region" description="Helical" evidence="8">
    <location>
        <begin position="111"/>
        <end position="130"/>
    </location>
</feature>
<keyword evidence="7 8" id="KW-0472">Membrane</keyword>
<dbReference type="OrthoDB" id="9792889at2"/>
<keyword evidence="6 8" id="KW-1133">Transmembrane helix</keyword>
<feature type="transmembrane region" description="Helical" evidence="8">
    <location>
        <begin position="137"/>
        <end position="157"/>
    </location>
</feature>
<dbReference type="Gene3D" id="1.10.3470.10">
    <property type="entry name" value="ABC transporter involved in vitamin B12 uptake, BtuC"/>
    <property type="match status" value="1"/>
</dbReference>
<evidence type="ECO:0000256" key="1">
    <source>
        <dbReference type="ARBA" id="ARBA00004651"/>
    </source>
</evidence>
<feature type="transmembrane region" description="Helical" evidence="8">
    <location>
        <begin position="214"/>
        <end position="235"/>
    </location>
</feature>
<proteinExistence type="inferred from homology"/>
<evidence type="ECO:0000256" key="4">
    <source>
        <dbReference type="ARBA" id="ARBA00022475"/>
    </source>
</evidence>
<evidence type="ECO:0000256" key="5">
    <source>
        <dbReference type="ARBA" id="ARBA00022692"/>
    </source>
</evidence>
<organism evidence="9 10">
    <name type="scientific">Acetobacterium bakii</name>
    <dbReference type="NCBI Taxonomy" id="52689"/>
    <lineage>
        <taxon>Bacteria</taxon>
        <taxon>Bacillati</taxon>
        <taxon>Bacillota</taxon>
        <taxon>Clostridia</taxon>
        <taxon>Eubacteriales</taxon>
        <taxon>Eubacteriaceae</taxon>
        <taxon>Acetobacterium</taxon>
    </lineage>
</organism>
<evidence type="ECO:0000256" key="7">
    <source>
        <dbReference type="ARBA" id="ARBA00023136"/>
    </source>
</evidence>
<feature type="transmembrane region" description="Helical" evidence="8">
    <location>
        <begin position="163"/>
        <end position="185"/>
    </location>
</feature>
<evidence type="ECO:0000256" key="3">
    <source>
        <dbReference type="ARBA" id="ARBA00022448"/>
    </source>
</evidence>
<keyword evidence="3" id="KW-0813">Transport</keyword>
<dbReference type="STRING" id="52689.AKG39_15875"/>
<keyword evidence="4" id="KW-1003">Cell membrane</keyword>
<dbReference type="CDD" id="cd06550">
    <property type="entry name" value="TM_ABC_iron-siderophores_like"/>
    <property type="match status" value="1"/>
</dbReference>
<dbReference type="GO" id="GO:0033214">
    <property type="term" value="P:siderophore-iron import into cell"/>
    <property type="evidence" value="ECO:0007669"/>
    <property type="project" value="TreeGrafter"/>
</dbReference>
<feature type="transmembrane region" description="Helical" evidence="8">
    <location>
        <begin position="255"/>
        <end position="284"/>
    </location>
</feature>
<evidence type="ECO:0000313" key="9">
    <source>
        <dbReference type="EMBL" id="KNZ40779.1"/>
    </source>
</evidence>
<dbReference type="PANTHER" id="PTHR30472">
    <property type="entry name" value="FERRIC ENTEROBACTIN TRANSPORT SYSTEM PERMEASE PROTEIN"/>
    <property type="match status" value="1"/>
</dbReference>
<dbReference type="PATRIC" id="fig|52689.4.peg.2704"/>
<evidence type="ECO:0000256" key="2">
    <source>
        <dbReference type="ARBA" id="ARBA00007935"/>
    </source>
</evidence>
<comment type="subcellular location">
    <subcellularLocation>
        <location evidence="1">Cell membrane</location>
        <topology evidence="1">Multi-pass membrane protein</topology>
    </subcellularLocation>
</comment>